<feature type="transmembrane region" description="Helical" evidence="2">
    <location>
        <begin position="173"/>
        <end position="194"/>
    </location>
</feature>
<dbReference type="AlphaFoldDB" id="A0AAN7GYC9"/>
<evidence type="ECO:0000256" key="1">
    <source>
        <dbReference type="SAM" id="MobiDB-lite"/>
    </source>
</evidence>
<feature type="compositionally biased region" description="Gly residues" evidence="1">
    <location>
        <begin position="157"/>
        <end position="166"/>
    </location>
</feature>
<proteinExistence type="predicted"/>
<name>A0AAN7GYC9_9PEZI</name>
<evidence type="ECO:0000313" key="4">
    <source>
        <dbReference type="Proteomes" id="UP001301958"/>
    </source>
</evidence>
<feature type="compositionally biased region" description="Basic and acidic residues" evidence="1">
    <location>
        <begin position="54"/>
        <end position="65"/>
    </location>
</feature>
<feature type="compositionally biased region" description="Basic and acidic residues" evidence="1">
    <location>
        <begin position="74"/>
        <end position="90"/>
    </location>
</feature>
<organism evidence="3 4">
    <name type="scientific">Podospora fimiseda</name>
    <dbReference type="NCBI Taxonomy" id="252190"/>
    <lineage>
        <taxon>Eukaryota</taxon>
        <taxon>Fungi</taxon>
        <taxon>Dikarya</taxon>
        <taxon>Ascomycota</taxon>
        <taxon>Pezizomycotina</taxon>
        <taxon>Sordariomycetes</taxon>
        <taxon>Sordariomycetidae</taxon>
        <taxon>Sordariales</taxon>
        <taxon>Podosporaceae</taxon>
        <taxon>Podospora</taxon>
    </lineage>
</organism>
<reference evidence="3" key="1">
    <citation type="journal article" date="2023" name="Mol. Phylogenet. Evol.">
        <title>Genome-scale phylogeny and comparative genomics of the fungal order Sordariales.</title>
        <authorList>
            <person name="Hensen N."/>
            <person name="Bonometti L."/>
            <person name="Westerberg I."/>
            <person name="Brannstrom I.O."/>
            <person name="Guillou S."/>
            <person name="Cros-Aarteil S."/>
            <person name="Calhoun S."/>
            <person name="Haridas S."/>
            <person name="Kuo A."/>
            <person name="Mondo S."/>
            <person name="Pangilinan J."/>
            <person name="Riley R."/>
            <person name="LaButti K."/>
            <person name="Andreopoulos B."/>
            <person name="Lipzen A."/>
            <person name="Chen C."/>
            <person name="Yan M."/>
            <person name="Daum C."/>
            <person name="Ng V."/>
            <person name="Clum A."/>
            <person name="Steindorff A."/>
            <person name="Ohm R.A."/>
            <person name="Martin F."/>
            <person name="Silar P."/>
            <person name="Natvig D.O."/>
            <person name="Lalanne C."/>
            <person name="Gautier V."/>
            <person name="Ament-Velasquez S.L."/>
            <person name="Kruys A."/>
            <person name="Hutchinson M.I."/>
            <person name="Powell A.J."/>
            <person name="Barry K."/>
            <person name="Miller A.N."/>
            <person name="Grigoriev I.V."/>
            <person name="Debuchy R."/>
            <person name="Gladieux P."/>
            <person name="Hiltunen Thoren M."/>
            <person name="Johannesson H."/>
        </authorList>
    </citation>
    <scope>NUCLEOTIDE SEQUENCE</scope>
    <source>
        <strain evidence="3">CBS 990.96</strain>
    </source>
</reference>
<keyword evidence="2" id="KW-1133">Transmembrane helix</keyword>
<feature type="non-terminal residue" evidence="3">
    <location>
        <position position="303"/>
    </location>
</feature>
<comment type="caution">
    <text evidence="3">The sequence shown here is derived from an EMBL/GenBank/DDBJ whole genome shotgun (WGS) entry which is preliminary data.</text>
</comment>
<evidence type="ECO:0000256" key="2">
    <source>
        <dbReference type="SAM" id="Phobius"/>
    </source>
</evidence>
<accession>A0AAN7GYC9</accession>
<keyword evidence="4" id="KW-1185">Reference proteome</keyword>
<feature type="compositionally biased region" description="Low complexity" evidence="1">
    <location>
        <begin position="95"/>
        <end position="118"/>
    </location>
</feature>
<keyword evidence="2" id="KW-0812">Transmembrane</keyword>
<sequence length="303" mass="31614">MGINSSVQVGEGERGLREQVFISETFYPVPTPLRRRCIRRSVPMPAAAEPTPGPEKEEGNNKAEIKPTTMAGDDPPKPTDESSDESKDKPTSSNGTTSTGRPASATSSAASSTTSKGTGRVGSGSGDESTSSDGSNELLPHETTSAPNPSKTDDGSIGSGKPGSGGRKSTVQIVAIIGAIIAAILVLILLWWMATRLWKNWKEKRILSLAKSTSSPPLPPLPVAAKEKGESGSGAMAGAGLILLHELPGPELSINLNDEPQELDTPVIEVDVRSSAGGSFMASSFDAVSVDEMSMREMRPTSM</sequence>
<feature type="region of interest" description="Disordered" evidence="1">
    <location>
        <begin position="44"/>
        <end position="167"/>
    </location>
</feature>
<evidence type="ECO:0000313" key="3">
    <source>
        <dbReference type="EMBL" id="KAK4227013.1"/>
    </source>
</evidence>
<dbReference type="Proteomes" id="UP001301958">
    <property type="component" value="Unassembled WGS sequence"/>
</dbReference>
<keyword evidence="2" id="KW-0472">Membrane</keyword>
<gene>
    <name evidence="3" type="ORF">QBC38DRAFT_478769</name>
</gene>
<protein>
    <submittedName>
        <fullName evidence="3">Uncharacterized protein</fullName>
    </submittedName>
</protein>
<dbReference type="EMBL" id="MU865337">
    <property type="protein sequence ID" value="KAK4227013.1"/>
    <property type="molecule type" value="Genomic_DNA"/>
</dbReference>
<reference evidence="3" key="2">
    <citation type="submission" date="2023-05" db="EMBL/GenBank/DDBJ databases">
        <authorList>
            <consortium name="Lawrence Berkeley National Laboratory"/>
            <person name="Steindorff A."/>
            <person name="Hensen N."/>
            <person name="Bonometti L."/>
            <person name="Westerberg I."/>
            <person name="Brannstrom I.O."/>
            <person name="Guillou S."/>
            <person name="Cros-Aarteil S."/>
            <person name="Calhoun S."/>
            <person name="Haridas S."/>
            <person name="Kuo A."/>
            <person name="Mondo S."/>
            <person name="Pangilinan J."/>
            <person name="Riley R."/>
            <person name="Labutti K."/>
            <person name="Andreopoulos B."/>
            <person name="Lipzen A."/>
            <person name="Chen C."/>
            <person name="Yanf M."/>
            <person name="Daum C."/>
            <person name="Ng V."/>
            <person name="Clum A."/>
            <person name="Ohm R."/>
            <person name="Martin F."/>
            <person name="Silar P."/>
            <person name="Natvig D."/>
            <person name="Lalanne C."/>
            <person name="Gautier V."/>
            <person name="Ament-Velasquez S.L."/>
            <person name="Kruys A."/>
            <person name="Hutchinson M.I."/>
            <person name="Powell A.J."/>
            <person name="Barry K."/>
            <person name="Miller A.N."/>
            <person name="Grigoriev I.V."/>
            <person name="Debuchy R."/>
            <person name="Gladieux P."/>
            <person name="Thoren M.H."/>
            <person name="Johannesson H."/>
        </authorList>
    </citation>
    <scope>NUCLEOTIDE SEQUENCE</scope>
    <source>
        <strain evidence="3">CBS 990.96</strain>
    </source>
</reference>
<feature type="compositionally biased region" description="Low complexity" evidence="1">
    <location>
        <begin position="126"/>
        <end position="135"/>
    </location>
</feature>